<keyword evidence="6 11" id="KW-0067">ATP-binding</keyword>
<evidence type="ECO:0000256" key="1">
    <source>
        <dbReference type="ARBA" id="ARBA00004417"/>
    </source>
</evidence>
<evidence type="ECO:0000256" key="6">
    <source>
        <dbReference type="ARBA" id="ARBA00022840"/>
    </source>
</evidence>
<dbReference type="InterPro" id="IPR003439">
    <property type="entry name" value="ABC_transporter-like_ATP-bd"/>
</dbReference>
<evidence type="ECO:0000256" key="5">
    <source>
        <dbReference type="ARBA" id="ARBA00022741"/>
    </source>
</evidence>
<proteinExistence type="predicted"/>
<dbReference type="InterPro" id="IPR027417">
    <property type="entry name" value="P-loop_NTPase"/>
</dbReference>
<dbReference type="EMBL" id="CP074352">
    <property type="protein sequence ID" value="UYU32697.1"/>
    <property type="molecule type" value="Genomic_DNA"/>
</dbReference>
<dbReference type="RefSeq" id="WP_031518398.1">
    <property type="nucleotide sequence ID" value="NZ_CP074352.1"/>
</dbReference>
<dbReference type="GO" id="GO:0005524">
    <property type="term" value="F:ATP binding"/>
    <property type="evidence" value="ECO:0007669"/>
    <property type="project" value="UniProtKB-KW"/>
</dbReference>
<dbReference type="SMART" id="SM00930">
    <property type="entry name" value="NIL"/>
    <property type="match status" value="1"/>
</dbReference>
<dbReference type="Gene3D" id="3.30.70.260">
    <property type="match status" value="1"/>
</dbReference>
<dbReference type="InterPro" id="IPR003593">
    <property type="entry name" value="AAA+_ATPase"/>
</dbReference>
<sequence>MIKLSNITKVFQQGNRVVNALNNVSLHVPAGQIYGVIGASGAGKSTLIRCVNLLERPTQGTVLVGGQDLTALSESQLTQARRQIGMIFQHFNLLSSRTVFGNVALPLELDNTPREEIERRVNELLELVGLSDKRDAWAANLSGGQKQRVAIARALASNPKVLLCDEATSALDPATTRSILELLKDINRRLGLTILLITHEMDVVKRICDCVAVISNGELIEQDTVSEVFSHPKTPLAQQFIQSTLHLDVPEDYSVRLRPAPETAESVPLLRLEFTGQSVDAPLLSETARRFNVNNNIISAQMDYAGGVKFGIMLAEMHGSQQDTKAAVAYLQEHHVKVEVLGYV</sequence>
<dbReference type="InterPro" id="IPR012692">
    <property type="entry name" value="ABC_MetN_proteobac"/>
</dbReference>
<dbReference type="NCBIfam" id="TIGR02314">
    <property type="entry name" value="ABC_MetN"/>
    <property type="match status" value="1"/>
</dbReference>
<accession>A0ABY6JFV0</accession>
<feature type="domain" description="ABC transporter" evidence="10">
    <location>
        <begin position="2"/>
        <end position="241"/>
    </location>
</feature>
<dbReference type="Gene3D" id="3.40.50.300">
    <property type="entry name" value="P-loop containing nucleotide triphosphate hydrolases"/>
    <property type="match status" value="1"/>
</dbReference>
<keyword evidence="4" id="KW-0997">Cell inner membrane</keyword>
<reference evidence="11 12" key="1">
    <citation type="submission" date="2021-05" db="EMBL/GenBank/DDBJ databases">
        <title>Isolation, identification, and the growth promoting effects of Pantoea dispersa strain YSD J2 from the aboveground leaves of Cyperus esculentus L.Var. Sativus.</title>
        <authorList>
            <person name="Wang S."/>
            <person name="Tang X.M."/>
            <person name="Huang Y.N."/>
        </authorList>
    </citation>
    <scope>NUCLEOTIDE SEQUENCE [LARGE SCALE GENOMIC DNA]</scope>
    <source>
        <strain evidence="12">YSD YN2</strain>
    </source>
</reference>
<dbReference type="PROSITE" id="PS50893">
    <property type="entry name" value="ABC_TRANSPORTER_2"/>
    <property type="match status" value="1"/>
</dbReference>
<dbReference type="InterPro" id="IPR050086">
    <property type="entry name" value="MetN_ABC_transporter-like"/>
</dbReference>
<keyword evidence="12" id="KW-1185">Reference proteome</keyword>
<evidence type="ECO:0000256" key="2">
    <source>
        <dbReference type="ARBA" id="ARBA00022448"/>
    </source>
</evidence>
<dbReference type="InterPro" id="IPR018449">
    <property type="entry name" value="NIL_domain"/>
</dbReference>
<evidence type="ECO:0000313" key="12">
    <source>
        <dbReference type="Proteomes" id="UP001156318"/>
    </source>
</evidence>
<keyword evidence="7" id="KW-1278">Translocase</keyword>
<dbReference type="PANTHER" id="PTHR43166:SF30">
    <property type="entry name" value="METHIONINE IMPORT ATP-BINDING PROTEIN METN"/>
    <property type="match status" value="1"/>
</dbReference>
<evidence type="ECO:0000256" key="4">
    <source>
        <dbReference type="ARBA" id="ARBA00022519"/>
    </source>
</evidence>
<evidence type="ECO:0000256" key="9">
    <source>
        <dbReference type="ARBA" id="ARBA00023136"/>
    </source>
</evidence>
<dbReference type="Pfam" id="PF00005">
    <property type="entry name" value="ABC_tran"/>
    <property type="match status" value="1"/>
</dbReference>
<evidence type="ECO:0000313" key="11">
    <source>
        <dbReference type="EMBL" id="UYU32697.1"/>
    </source>
</evidence>
<evidence type="ECO:0000256" key="3">
    <source>
        <dbReference type="ARBA" id="ARBA00022475"/>
    </source>
</evidence>
<dbReference type="InterPro" id="IPR041701">
    <property type="entry name" value="MetN_ABC"/>
</dbReference>
<keyword evidence="8" id="KW-0029">Amino-acid transport</keyword>
<gene>
    <name evidence="11" type="primary">metN</name>
    <name evidence="11" type="ORF">KFZ77_04005</name>
</gene>
<keyword evidence="9" id="KW-0472">Membrane</keyword>
<dbReference type="Pfam" id="PF09383">
    <property type="entry name" value="NIL"/>
    <property type="match status" value="1"/>
</dbReference>
<evidence type="ECO:0000256" key="7">
    <source>
        <dbReference type="ARBA" id="ARBA00022967"/>
    </source>
</evidence>
<dbReference type="InterPro" id="IPR017871">
    <property type="entry name" value="ABC_transporter-like_CS"/>
</dbReference>
<dbReference type="Proteomes" id="UP001156318">
    <property type="component" value="Chromosome"/>
</dbReference>
<dbReference type="InterPro" id="IPR045865">
    <property type="entry name" value="ACT-like_dom_sf"/>
</dbReference>
<dbReference type="CDD" id="cd03258">
    <property type="entry name" value="ABC_MetN_methionine_transporter"/>
    <property type="match status" value="1"/>
</dbReference>
<dbReference type="SMART" id="SM00382">
    <property type="entry name" value="AAA"/>
    <property type="match status" value="1"/>
</dbReference>
<keyword evidence="2" id="KW-0813">Transport</keyword>
<dbReference type="PROSITE" id="PS00211">
    <property type="entry name" value="ABC_TRANSPORTER_1"/>
    <property type="match status" value="1"/>
</dbReference>
<comment type="subcellular location">
    <subcellularLocation>
        <location evidence="1">Cell inner membrane</location>
        <topology evidence="1">Peripheral membrane protein</topology>
    </subcellularLocation>
</comment>
<dbReference type="SUPFAM" id="SSF55021">
    <property type="entry name" value="ACT-like"/>
    <property type="match status" value="1"/>
</dbReference>
<dbReference type="SUPFAM" id="SSF52540">
    <property type="entry name" value="P-loop containing nucleoside triphosphate hydrolases"/>
    <property type="match status" value="1"/>
</dbReference>
<name>A0ABY6JFV0_9ENTR</name>
<evidence type="ECO:0000259" key="10">
    <source>
        <dbReference type="PROSITE" id="PS50893"/>
    </source>
</evidence>
<keyword evidence="5" id="KW-0547">Nucleotide-binding</keyword>
<organism evidence="11 12">
    <name type="scientific">Siccibacter colletis</name>
    <dbReference type="NCBI Taxonomy" id="1505757"/>
    <lineage>
        <taxon>Bacteria</taxon>
        <taxon>Pseudomonadati</taxon>
        <taxon>Pseudomonadota</taxon>
        <taxon>Gammaproteobacteria</taxon>
        <taxon>Enterobacterales</taxon>
        <taxon>Enterobacteriaceae</taxon>
        <taxon>Siccibacter</taxon>
    </lineage>
</organism>
<protein>
    <submittedName>
        <fullName evidence="11">Methionine ABC transporter ATP-binding protein MetN</fullName>
    </submittedName>
</protein>
<evidence type="ECO:0000256" key="8">
    <source>
        <dbReference type="ARBA" id="ARBA00022970"/>
    </source>
</evidence>
<keyword evidence="3" id="KW-1003">Cell membrane</keyword>
<dbReference type="PANTHER" id="PTHR43166">
    <property type="entry name" value="AMINO ACID IMPORT ATP-BINDING PROTEIN"/>
    <property type="match status" value="1"/>
</dbReference>